<dbReference type="AlphaFoldDB" id="A0A813R6R6"/>
<feature type="transmembrane region" description="Helical" evidence="1">
    <location>
        <begin position="43"/>
        <end position="66"/>
    </location>
</feature>
<feature type="transmembrane region" description="Helical" evidence="1">
    <location>
        <begin position="14"/>
        <end position="37"/>
    </location>
</feature>
<evidence type="ECO:0008006" key="5">
    <source>
        <dbReference type="Google" id="ProtNLM"/>
    </source>
</evidence>
<feature type="transmembrane region" description="Helical" evidence="1">
    <location>
        <begin position="73"/>
        <end position="99"/>
    </location>
</feature>
<accession>A0A813R6R6</accession>
<dbReference type="Proteomes" id="UP000681722">
    <property type="component" value="Unassembled WGS sequence"/>
</dbReference>
<reference evidence="2" key="1">
    <citation type="submission" date="2021-02" db="EMBL/GenBank/DDBJ databases">
        <authorList>
            <person name="Nowell W R."/>
        </authorList>
    </citation>
    <scope>NUCLEOTIDE SEQUENCE</scope>
</reference>
<dbReference type="OrthoDB" id="10039977at2759"/>
<evidence type="ECO:0000313" key="2">
    <source>
        <dbReference type="EMBL" id="CAF0776036.1"/>
    </source>
</evidence>
<gene>
    <name evidence="2" type="ORF">GPM918_LOCUS2196</name>
    <name evidence="3" type="ORF">SRO942_LOCUS2196</name>
</gene>
<name>A0A813R6R6_9BILA</name>
<dbReference type="EMBL" id="CAJNOQ010000235">
    <property type="protein sequence ID" value="CAF0776036.1"/>
    <property type="molecule type" value="Genomic_DNA"/>
</dbReference>
<keyword evidence="1" id="KW-0812">Transmembrane</keyword>
<comment type="caution">
    <text evidence="2">The sequence shown here is derived from an EMBL/GenBank/DDBJ whole genome shotgun (WGS) entry which is preliminary data.</text>
</comment>
<evidence type="ECO:0000313" key="3">
    <source>
        <dbReference type="EMBL" id="CAF3558593.1"/>
    </source>
</evidence>
<dbReference type="EMBL" id="CAJOBC010000235">
    <property type="protein sequence ID" value="CAF3558593.1"/>
    <property type="molecule type" value="Genomic_DNA"/>
</dbReference>
<feature type="transmembrane region" description="Helical" evidence="1">
    <location>
        <begin position="147"/>
        <end position="167"/>
    </location>
</feature>
<protein>
    <recommendedName>
        <fullName evidence="5">Tetraspanin</fullName>
    </recommendedName>
</protein>
<dbReference type="Proteomes" id="UP000663829">
    <property type="component" value="Unassembled WGS sequence"/>
</dbReference>
<sequence>MNFVFSALDTIQKIALLLFTLLAIQCLLGIGLGIGYLLQPPLYTHLLLIIGSGLVAVPIILGIFGIVQRRWRYLMACLAFLSLYMSILSGSVACGFAIYDQLDPVLKQDILQTTAPIWTNIQTTYSCTRANCVQALESAMYANKQRIGIISVCFLLVPILTSITIIFHMRRDLLYFK</sequence>
<evidence type="ECO:0000256" key="1">
    <source>
        <dbReference type="SAM" id="Phobius"/>
    </source>
</evidence>
<evidence type="ECO:0000313" key="4">
    <source>
        <dbReference type="Proteomes" id="UP000663829"/>
    </source>
</evidence>
<organism evidence="2 4">
    <name type="scientific">Didymodactylos carnosus</name>
    <dbReference type="NCBI Taxonomy" id="1234261"/>
    <lineage>
        <taxon>Eukaryota</taxon>
        <taxon>Metazoa</taxon>
        <taxon>Spiralia</taxon>
        <taxon>Gnathifera</taxon>
        <taxon>Rotifera</taxon>
        <taxon>Eurotatoria</taxon>
        <taxon>Bdelloidea</taxon>
        <taxon>Philodinida</taxon>
        <taxon>Philodinidae</taxon>
        <taxon>Didymodactylos</taxon>
    </lineage>
</organism>
<keyword evidence="4" id="KW-1185">Reference proteome</keyword>
<keyword evidence="1" id="KW-0472">Membrane</keyword>
<keyword evidence="1" id="KW-1133">Transmembrane helix</keyword>
<proteinExistence type="predicted"/>